<evidence type="ECO:0000313" key="3">
    <source>
        <dbReference type="EMBL" id="KAL0470796.1"/>
    </source>
</evidence>
<proteinExistence type="predicted"/>
<organism evidence="3 4">
    <name type="scientific">Neurospora intermedia</name>
    <dbReference type="NCBI Taxonomy" id="5142"/>
    <lineage>
        <taxon>Eukaryota</taxon>
        <taxon>Fungi</taxon>
        <taxon>Dikarya</taxon>
        <taxon>Ascomycota</taxon>
        <taxon>Pezizomycotina</taxon>
        <taxon>Sordariomycetes</taxon>
        <taxon>Sordariomycetidae</taxon>
        <taxon>Sordariales</taxon>
        <taxon>Sordariaceae</taxon>
        <taxon>Neurospora</taxon>
    </lineage>
</organism>
<protein>
    <submittedName>
        <fullName evidence="3">Uncharacterized protein</fullName>
    </submittedName>
</protein>
<evidence type="ECO:0000313" key="4">
    <source>
        <dbReference type="Proteomes" id="UP001451303"/>
    </source>
</evidence>
<keyword evidence="4" id="KW-1185">Reference proteome</keyword>
<sequence>MIPTVLGIFLLSDPVVSLSMAFCPSILPGPQKSGPQSVDPLRERERNTDYRLHGQLPSIVNSSVPKPGLPGPNDTDGSISC</sequence>
<reference evidence="3 4" key="1">
    <citation type="submission" date="2023-09" db="EMBL/GenBank/DDBJ databases">
        <title>Multi-omics analysis of a traditional fermented food reveals byproduct-associated fungal strains for waste-to-food upcycling.</title>
        <authorList>
            <consortium name="Lawrence Berkeley National Laboratory"/>
            <person name="Rekdal V.M."/>
            <person name="Villalobos-Escobedo J.M."/>
            <person name="Rodriguez-Valeron N."/>
            <person name="Garcia M.O."/>
            <person name="Vasquez D.P."/>
            <person name="Damayanti I."/>
            <person name="Sorensen P.M."/>
            <person name="Baidoo E.E."/>
            <person name="De Carvalho A.C."/>
            <person name="Riley R."/>
            <person name="Lipzen A."/>
            <person name="He G."/>
            <person name="Yan M."/>
            <person name="Haridas S."/>
            <person name="Daum C."/>
            <person name="Yoshinaga Y."/>
            <person name="Ng V."/>
            <person name="Grigoriev I.V."/>
            <person name="Munk R."/>
            <person name="Nuraida L."/>
            <person name="Wijaya C.H."/>
            <person name="Morales P.-C."/>
            <person name="Keasling J.D."/>
        </authorList>
    </citation>
    <scope>NUCLEOTIDE SEQUENCE [LARGE SCALE GENOMIC DNA]</scope>
    <source>
        <strain evidence="3 4">FGSC 2613</strain>
    </source>
</reference>
<accession>A0ABR3DGB1</accession>
<comment type="caution">
    <text evidence="3">The sequence shown here is derived from an EMBL/GenBank/DDBJ whole genome shotgun (WGS) entry which is preliminary data.</text>
</comment>
<feature type="compositionally biased region" description="Basic and acidic residues" evidence="1">
    <location>
        <begin position="40"/>
        <end position="52"/>
    </location>
</feature>
<dbReference type="EMBL" id="JAVLET010000004">
    <property type="protein sequence ID" value="KAL0470796.1"/>
    <property type="molecule type" value="Genomic_DNA"/>
</dbReference>
<name>A0ABR3DGB1_NEUIN</name>
<dbReference type="Proteomes" id="UP001451303">
    <property type="component" value="Unassembled WGS sequence"/>
</dbReference>
<keyword evidence="2" id="KW-0732">Signal</keyword>
<feature type="signal peptide" evidence="2">
    <location>
        <begin position="1"/>
        <end position="17"/>
    </location>
</feature>
<gene>
    <name evidence="3" type="ORF">QR685DRAFT_264732</name>
</gene>
<feature type="region of interest" description="Disordered" evidence="1">
    <location>
        <begin position="28"/>
        <end position="81"/>
    </location>
</feature>
<feature type="chain" id="PRO_5047483082" evidence="2">
    <location>
        <begin position="18"/>
        <end position="81"/>
    </location>
</feature>
<evidence type="ECO:0000256" key="1">
    <source>
        <dbReference type="SAM" id="MobiDB-lite"/>
    </source>
</evidence>
<evidence type="ECO:0000256" key="2">
    <source>
        <dbReference type="SAM" id="SignalP"/>
    </source>
</evidence>